<feature type="region of interest" description="Disordered" evidence="3">
    <location>
        <begin position="167"/>
        <end position="242"/>
    </location>
</feature>
<dbReference type="InterPro" id="IPR007219">
    <property type="entry name" value="XnlR_reg_dom"/>
</dbReference>
<dbReference type="GO" id="GO:0045944">
    <property type="term" value="P:positive regulation of transcription by RNA polymerase II"/>
    <property type="evidence" value="ECO:0007669"/>
    <property type="project" value="TreeGrafter"/>
</dbReference>
<organism evidence="5 6">
    <name type="scientific">Viridothelium virens</name>
    <name type="common">Speckled blister lichen</name>
    <name type="synonym">Trypethelium virens</name>
    <dbReference type="NCBI Taxonomy" id="1048519"/>
    <lineage>
        <taxon>Eukaryota</taxon>
        <taxon>Fungi</taxon>
        <taxon>Dikarya</taxon>
        <taxon>Ascomycota</taxon>
        <taxon>Pezizomycotina</taxon>
        <taxon>Dothideomycetes</taxon>
        <taxon>Dothideomycetes incertae sedis</taxon>
        <taxon>Trypetheliales</taxon>
        <taxon>Trypetheliaceae</taxon>
        <taxon>Viridothelium</taxon>
    </lineage>
</organism>
<dbReference type="Gene3D" id="4.10.240.10">
    <property type="entry name" value="Zn(2)-C6 fungal-type DNA-binding domain"/>
    <property type="match status" value="1"/>
</dbReference>
<dbReference type="Pfam" id="PF00172">
    <property type="entry name" value="Zn_clus"/>
    <property type="match status" value="1"/>
</dbReference>
<evidence type="ECO:0000256" key="3">
    <source>
        <dbReference type="SAM" id="MobiDB-lite"/>
    </source>
</evidence>
<name>A0A6A6HEK9_VIRVR</name>
<accession>A0A6A6HEK9</accession>
<dbReference type="InterPro" id="IPR036864">
    <property type="entry name" value="Zn2-C6_fun-type_DNA-bd_sf"/>
</dbReference>
<gene>
    <name evidence="5" type="ORF">EV356DRAFT_530807</name>
</gene>
<dbReference type="PROSITE" id="PS00463">
    <property type="entry name" value="ZN2_CY6_FUNGAL_1"/>
    <property type="match status" value="1"/>
</dbReference>
<evidence type="ECO:0000256" key="1">
    <source>
        <dbReference type="ARBA" id="ARBA00022723"/>
    </source>
</evidence>
<dbReference type="GO" id="GO:0006351">
    <property type="term" value="P:DNA-templated transcription"/>
    <property type="evidence" value="ECO:0007669"/>
    <property type="project" value="InterPro"/>
</dbReference>
<evidence type="ECO:0000313" key="5">
    <source>
        <dbReference type="EMBL" id="KAF2236525.1"/>
    </source>
</evidence>
<evidence type="ECO:0000259" key="4">
    <source>
        <dbReference type="PROSITE" id="PS50048"/>
    </source>
</evidence>
<dbReference type="PROSITE" id="PS50048">
    <property type="entry name" value="ZN2_CY6_FUNGAL_2"/>
    <property type="match status" value="1"/>
</dbReference>
<keyword evidence="6" id="KW-1185">Reference proteome</keyword>
<dbReference type="CDD" id="cd12148">
    <property type="entry name" value="fungal_TF_MHR"/>
    <property type="match status" value="1"/>
</dbReference>
<dbReference type="OrthoDB" id="3364175at2759"/>
<feature type="region of interest" description="Disordered" evidence="3">
    <location>
        <begin position="634"/>
        <end position="670"/>
    </location>
</feature>
<dbReference type="SMART" id="SM00066">
    <property type="entry name" value="GAL4"/>
    <property type="match status" value="1"/>
</dbReference>
<dbReference type="GO" id="GO:0003677">
    <property type="term" value="F:DNA binding"/>
    <property type="evidence" value="ECO:0007669"/>
    <property type="project" value="InterPro"/>
</dbReference>
<keyword evidence="1" id="KW-0479">Metal-binding</keyword>
<dbReference type="AlphaFoldDB" id="A0A6A6HEK9"/>
<evidence type="ECO:0000313" key="6">
    <source>
        <dbReference type="Proteomes" id="UP000800092"/>
    </source>
</evidence>
<dbReference type="CDD" id="cd00067">
    <property type="entry name" value="GAL4"/>
    <property type="match status" value="1"/>
</dbReference>
<dbReference type="SUPFAM" id="SSF57701">
    <property type="entry name" value="Zn2/Cys6 DNA-binding domain"/>
    <property type="match status" value="1"/>
</dbReference>
<dbReference type="GO" id="GO:0008270">
    <property type="term" value="F:zinc ion binding"/>
    <property type="evidence" value="ECO:0007669"/>
    <property type="project" value="InterPro"/>
</dbReference>
<dbReference type="InterPro" id="IPR052783">
    <property type="entry name" value="Metabolic/Drug-Res_Regulator"/>
</dbReference>
<dbReference type="InterPro" id="IPR001138">
    <property type="entry name" value="Zn2Cys6_DnaBD"/>
</dbReference>
<feature type="compositionally biased region" description="Basic and acidic residues" evidence="3">
    <location>
        <begin position="653"/>
        <end position="669"/>
    </location>
</feature>
<reference evidence="5" key="1">
    <citation type="journal article" date="2020" name="Stud. Mycol.">
        <title>101 Dothideomycetes genomes: a test case for predicting lifestyles and emergence of pathogens.</title>
        <authorList>
            <person name="Haridas S."/>
            <person name="Albert R."/>
            <person name="Binder M."/>
            <person name="Bloem J."/>
            <person name="Labutti K."/>
            <person name="Salamov A."/>
            <person name="Andreopoulos B."/>
            <person name="Baker S."/>
            <person name="Barry K."/>
            <person name="Bills G."/>
            <person name="Bluhm B."/>
            <person name="Cannon C."/>
            <person name="Castanera R."/>
            <person name="Culley D."/>
            <person name="Daum C."/>
            <person name="Ezra D."/>
            <person name="Gonzalez J."/>
            <person name="Henrissat B."/>
            <person name="Kuo A."/>
            <person name="Liang C."/>
            <person name="Lipzen A."/>
            <person name="Lutzoni F."/>
            <person name="Magnuson J."/>
            <person name="Mondo S."/>
            <person name="Nolan M."/>
            <person name="Ohm R."/>
            <person name="Pangilinan J."/>
            <person name="Park H.-J."/>
            <person name="Ramirez L."/>
            <person name="Alfaro M."/>
            <person name="Sun H."/>
            <person name="Tritt A."/>
            <person name="Yoshinaga Y."/>
            <person name="Zwiers L.-H."/>
            <person name="Turgeon B."/>
            <person name="Goodwin S."/>
            <person name="Spatafora J."/>
            <person name="Crous P."/>
            <person name="Grigoriev I."/>
        </authorList>
    </citation>
    <scope>NUCLEOTIDE SEQUENCE</scope>
    <source>
        <strain evidence="5">Tuck. ex Michener</strain>
    </source>
</reference>
<sequence length="823" mass="89558">MSEAVNLGIYQSQSKRKISRASDTGEHGLEANNPTKRQRVSRACDQCRNIRAKCDGGQPTCKTCSSAGRTCTYVTTPKKRGIQAGYVRSLELTLAWLLTNNTGARCALQALLRQDDGQGQALVTGRNVAGADRLYDQWRQSAVSKGLELLLSDQEIPDELWETLDDEQSAGNETSGLQRDSAFAPGPVTRPFDSAFRPDPCSPTDPVESESGISPLHDGDPGPQSSHLSSLTNNNSRGHRLSKLDAPKDWRLLDIYFSFTHSWFPIAEKSSLLRTANSYPEDGLQVDPNLPGSGDHAELCAVLALASYQQLKAAQKDPHAGNNAPTVAGENASQPLFRIALGLVNLGNGMTEVGHIRALLLLSLLLLYQLHYSEAWVLIGFATRLLLVLKPDIDAMTDSLKRAAMGCVILDTILSARLGKTPYLRKGDIACSGFRLADGLDEWQAWNNSQHGSGDIGSQIGLRYTPGHTLSIFSALAELVGLSGSALEDSQTHQSPETSQSLREWETRLPQGVKLDSARLPSTVTPQLLLLHSVSSSIITRLEQPNQLDNVRAKQKFASLCELYATQFGFAFMPPIHRLLFKAVQLPDSVDTEFESRVASLISRFDACHSSLDGKGTEFPSVCQISDGLNHSAIDPDPLIPSPFGNSRSALSAKDDQRGDRNSLRDIGSHLEPLNTAETIEHEAHEREQTLRDLRDSGKVYSTDFGAGKILSTDLSTPARIVQNHDGPSSNLPDGIDSIAYTALAGTSPTDLDALFDDLMDTDSIQGLEMQSDFMQNLGFGPSFTSPDTFFEQYDPLILAHIPANWQSSSLPSSQPFDSSHPR</sequence>
<dbReference type="Pfam" id="PF04082">
    <property type="entry name" value="Fungal_trans"/>
    <property type="match status" value="1"/>
</dbReference>
<feature type="domain" description="Zn(2)-C6 fungal-type" evidence="4">
    <location>
        <begin position="43"/>
        <end position="73"/>
    </location>
</feature>
<dbReference type="PANTHER" id="PTHR47655">
    <property type="entry name" value="QUINIC ACID UTILIZATION ACTIVATOR"/>
    <property type="match status" value="1"/>
</dbReference>
<dbReference type="EMBL" id="ML991784">
    <property type="protein sequence ID" value="KAF2236525.1"/>
    <property type="molecule type" value="Genomic_DNA"/>
</dbReference>
<protein>
    <recommendedName>
        <fullName evidence="4">Zn(2)-C6 fungal-type domain-containing protein</fullName>
    </recommendedName>
</protein>
<proteinExistence type="predicted"/>
<keyword evidence="2" id="KW-0539">Nucleus</keyword>
<feature type="region of interest" description="Disordered" evidence="3">
    <location>
        <begin position="16"/>
        <end position="35"/>
    </location>
</feature>
<feature type="compositionally biased region" description="Polar residues" evidence="3">
    <location>
        <begin position="169"/>
        <end position="178"/>
    </location>
</feature>
<dbReference type="Proteomes" id="UP000800092">
    <property type="component" value="Unassembled WGS sequence"/>
</dbReference>
<feature type="compositionally biased region" description="Low complexity" evidence="3">
    <location>
        <begin position="225"/>
        <end position="236"/>
    </location>
</feature>
<dbReference type="PANTHER" id="PTHR47655:SF2">
    <property type="entry name" value="QUINIC ACID UTILIZATION ACTIVATOR"/>
    <property type="match status" value="1"/>
</dbReference>
<evidence type="ECO:0000256" key="2">
    <source>
        <dbReference type="ARBA" id="ARBA00023242"/>
    </source>
</evidence>
<dbReference type="GO" id="GO:0000981">
    <property type="term" value="F:DNA-binding transcription factor activity, RNA polymerase II-specific"/>
    <property type="evidence" value="ECO:0007669"/>
    <property type="project" value="InterPro"/>
</dbReference>